<dbReference type="PANTHER" id="PTHR19446">
    <property type="entry name" value="REVERSE TRANSCRIPTASES"/>
    <property type="match status" value="1"/>
</dbReference>
<feature type="non-terminal residue" evidence="1">
    <location>
        <position position="200"/>
    </location>
</feature>
<dbReference type="OrthoDB" id="3049395at2759"/>
<proteinExistence type="predicted"/>
<evidence type="ECO:0000313" key="2">
    <source>
        <dbReference type="Proteomes" id="UP000053477"/>
    </source>
</evidence>
<accession>A0A0H2R6E4</accession>
<name>A0A0H2R6E4_9AGAM</name>
<dbReference type="Proteomes" id="UP000053477">
    <property type="component" value="Unassembled WGS sequence"/>
</dbReference>
<protein>
    <recommendedName>
        <fullName evidence="3">Reverse transcriptase domain-containing protein</fullName>
    </recommendedName>
</protein>
<reference evidence="1 2" key="1">
    <citation type="submission" date="2015-04" db="EMBL/GenBank/DDBJ databases">
        <title>Complete genome sequence of Schizopora paradoxa KUC8140, a cosmopolitan wood degrader in East Asia.</title>
        <authorList>
            <consortium name="DOE Joint Genome Institute"/>
            <person name="Min B."/>
            <person name="Park H."/>
            <person name="Jang Y."/>
            <person name="Kim J.-J."/>
            <person name="Kim K.H."/>
            <person name="Pangilinan J."/>
            <person name="Lipzen A."/>
            <person name="Riley R."/>
            <person name="Grigoriev I.V."/>
            <person name="Spatafora J.W."/>
            <person name="Choi I.-G."/>
        </authorList>
    </citation>
    <scope>NUCLEOTIDE SEQUENCE [LARGE SCALE GENOMIC DNA]</scope>
    <source>
        <strain evidence="1 2">KUC8140</strain>
    </source>
</reference>
<keyword evidence="2" id="KW-1185">Reference proteome</keyword>
<evidence type="ECO:0008006" key="3">
    <source>
        <dbReference type="Google" id="ProtNLM"/>
    </source>
</evidence>
<dbReference type="InParanoid" id="A0A0H2R6E4"/>
<dbReference type="STRING" id="27342.A0A0H2R6E4"/>
<sequence>MNPPAEIPDSYDKTRLQLLEKWISILPSKTVDNTPQQFFTRPFSLSDIQAAVKHIKSRNLHTSKGIDGVSYQEILEIPLEMLQNIFNSCLDSLDIPNSCNYRLVGLESCFLKFMTLLVDRRLREWADANKVIPPSQNGFRPKYRTNNNSFILKCAIDKAKAIGKPLYIVFVDISNAFPSTNQAALWWGLYKKGVAGPIFD</sequence>
<dbReference type="EMBL" id="KQ086375">
    <property type="protein sequence ID" value="KLO05043.1"/>
    <property type="molecule type" value="Genomic_DNA"/>
</dbReference>
<gene>
    <name evidence="1" type="ORF">SCHPADRAFT_812801</name>
</gene>
<evidence type="ECO:0000313" key="1">
    <source>
        <dbReference type="EMBL" id="KLO05043.1"/>
    </source>
</evidence>
<dbReference type="AlphaFoldDB" id="A0A0H2R6E4"/>
<organism evidence="1 2">
    <name type="scientific">Schizopora paradoxa</name>
    <dbReference type="NCBI Taxonomy" id="27342"/>
    <lineage>
        <taxon>Eukaryota</taxon>
        <taxon>Fungi</taxon>
        <taxon>Dikarya</taxon>
        <taxon>Basidiomycota</taxon>
        <taxon>Agaricomycotina</taxon>
        <taxon>Agaricomycetes</taxon>
        <taxon>Hymenochaetales</taxon>
        <taxon>Schizoporaceae</taxon>
        <taxon>Schizopora</taxon>
    </lineage>
</organism>